<dbReference type="RefSeq" id="WP_335582305.1">
    <property type="nucleotide sequence ID" value="NZ_CP018793.1"/>
</dbReference>
<feature type="domain" description="DUF4910" evidence="1">
    <location>
        <begin position="7"/>
        <end position="36"/>
    </location>
</feature>
<sequence length="42" mass="4742">MEQNRMYKLISKLYKIPRSITGDGFRDSLDIIDEAIGGGRAI</sequence>
<proteinExistence type="predicted"/>
<gene>
    <name evidence="2" type="ORF">CVIC9261_01395</name>
</gene>
<dbReference type="Gene3D" id="3.40.630.10">
    <property type="entry name" value="Zn peptidases"/>
    <property type="match status" value="1"/>
</dbReference>
<accession>A0ABZ2E8I7</accession>
<evidence type="ECO:0000313" key="2">
    <source>
        <dbReference type="EMBL" id="WWC42016.1"/>
    </source>
</evidence>
<evidence type="ECO:0000313" key="3">
    <source>
        <dbReference type="Proteomes" id="UP001318120"/>
    </source>
</evidence>
<dbReference type="InterPro" id="IPR032589">
    <property type="entry name" value="DUF4910"/>
</dbReference>
<reference evidence="2 3" key="1">
    <citation type="journal article" date="2017" name="Genome Biol. Evol.">
        <title>Comparative Genomic Analysis Identifies a Campylobacter Clade Deficient in Selenium Metabolism.</title>
        <authorList>
            <person name="Miller W.G."/>
            <person name="Yee E."/>
            <person name="Lopes B.S."/>
            <person name="Chapman M.H."/>
            <person name="Huynh S."/>
            <person name="Bono J.L."/>
            <person name="Parker C.T."/>
            <person name="Strachan N.J.C."/>
            <person name="Forbes K.J."/>
        </authorList>
    </citation>
    <scope>NUCLEOTIDE SEQUENCE [LARGE SCALE GENOMIC DNA]</scope>
    <source>
        <strain evidence="2 3">RM9261</strain>
    </source>
</reference>
<keyword evidence="3" id="KW-1185">Reference proteome</keyword>
<dbReference type="EMBL" id="CP144916">
    <property type="protein sequence ID" value="WWC42016.1"/>
    <property type="molecule type" value="Genomic_DNA"/>
</dbReference>
<dbReference type="Proteomes" id="UP001318120">
    <property type="component" value="Chromosome"/>
</dbReference>
<dbReference type="GeneID" id="93112723"/>
<dbReference type="Pfam" id="PF16254">
    <property type="entry name" value="DUF4910"/>
    <property type="match status" value="1"/>
</dbReference>
<protein>
    <submittedName>
        <fullName evidence="2">DUF4910 domain-containing protein</fullName>
    </submittedName>
</protein>
<name>A0ABZ2E8I7_9BACT</name>
<evidence type="ECO:0000259" key="1">
    <source>
        <dbReference type="Pfam" id="PF16254"/>
    </source>
</evidence>
<organism evidence="2 3">
    <name type="scientific">Campylobacter vicugnae</name>
    <dbReference type="NCBI Taxonomy" id="1660076"/>
    <lineage>
        <taxon>Bacteria</taxon>
        <taxon>Pseudomonadati</taxon>
        <taxon>Campylobacterota</taxon>
        <taxon>Epsilonproteobacteria</taxon>
        <taxon>Campylobacterales</taxon>
        <taxon>Campylobacteraceae</taxon>
        <taxon>Campylobacter</taxon>
    </lineage>
</organism>